<proteinExistence type="predicted"/>
<organism evidence="1 2">
    <name type="scientific">Methylobacterium tardum</name>
    <dbReference type="NCBI Taxonomy" id="374432"/>
    <lineage>
        <taxon>Bacteria</taxon>
        <taxon>Pseudomonadati</taxon>
        <taxon>Pseudomonadota</taxon>
        <taxon>Alphaproteobacteria</taxon>
        <taxon>Hyphomicrobiales</taxon>
        <taxon>Methylobacteriaceae</taxon>
        <taxon>Methylobacterium</taxon>
    </lineage>
</organism>
<dbReference type="Proteomes" id="UP001157440">
    <property type="component" value="Unassembled WGS sequence"/>
</dbReference>
<name>A0AA37T8E3_9HYPH</name>
<dbReference type="RefSeq" id="WP_238199845.1">
    <property type="nucleotide sequence ID" value="NZ_BPQZ01000048.1"/>
</dbReference>
<dbReference type="EMBL" id="BSPL01000007">
    <property type="protein sequence ID" value="GLS68699.1"/>
    <property type="molecule type" value="Genomic_DNA"/>
</dbReference>
<evidence type="ECO:0000313" key="2">
    <source>
        <dbReference type="Proteomes" id="UP001157440"/>
    </source>
</evidence>
<dbReference type="AlphaFoldDB" id="A0AA37T8E3"/>
<sequence>MKFKIWKRARAVECGVRIFPNGLEIPIAYDDYFFSAFKLPVLWKGEEAVMHFNYGTKRLDDINIIATRLLAHPRLAIGGQVEIITHVERRFKMRVWAREEYVRDAIANLQFDVPPRFGRSSWGTVNIYADTPSDLVAIRMCI</sequence>
<reference evidence="2" key="1">
    <citation type="journal article" date="2019" name="Int. J. Syst. Evol. Microbiol.">
        <title>The Global Catalogue of Microorganisms (GCM) 10K type strain sequencing project: providing services to taxonomists for standard genome sequencing and annotation.</title>
        <authorList>
            <consortium name="The Broad Institute Genomics Platform"/>
            <consortium name="The Broad Institute Genome Sequencing Center for Infectious Disease"/>
            <person name="Wu L."/>
            <person name="Ma J."/>
        </authorList>
    </citation>
    <scope>NUCLEOTIDE SEQUENCE [LARGE SCALE GENOMIC DNA]</scope>
    <source>
        <strain evidence="2">NBRC 103632</strain>
    </source>
</reference>
<protein>
    <submittedName>
        <fullName evidence="1">Uncharacterized protein</fullName>
    </submittedName>
</protein>
<comment type="caution">
    <text evidence="1">The sequence shown here is derived from an EMBL/GenBank/DDBJ whole genome shotgun (WGS) entry which is preliminary data.</text>
</comment>
<gene>
    <name evidence="1" type="ORF">GCM10007890_07110</name>
</gene>
<keyword evidence="2" id="KW-1185">Reference proteome</keyword>
<evidence type="ECO:0000313" key="1">
    <source>
        <dbReference type="EMBL" id="GLS68699.1"/>
    </source>
</evidence>
<accession>A0AA37T8E3</accession>